<reference evidence="4" key="1">
    <citation type="journal article" date="2009" name="Science">
        <title>The B73 maize genome: complexity, diversity, and dynamics.</title>
        <authorList>
            <person name="Schnable P.S."/>
            <person name="Ware D."/>
            <person name="Fulton R.S."/>
            <person name="Stein J.C."/>
            <person name="Wei F."/>
            <person name="Pasternak S."/>
            <person name="Liang C."/>
            <person name="Zhang J."/>
            <person name="Fulton L."/>
            <person name="Graves T.A."/>
            <person name="Minx P."/>
            <person name="Reily A.D."/>
            <person name="Courtney L."/>
            <person name="Kruchowski S.S."/>
            <person name="Tomlinson C."/>
            <person name="Strong C."/>
            <person name="Delehaunty K."/>
            <person name="Fronick C."/>
            <person name="Courtney B."/>
            <person name="Rock S.M."/>
            <person name="Belter E."/>
            <person name="Du F."/>
            <person name="Kim K."/>
            <person name="Abbott R.M."/>
            <person name="Cotton M."/>
            <person name="Levy A."/>
            <person name="Marchetto P."/>
            <person name="Ochoa K."/>
            <person name="Jackson S.M."/>
            <person name="Gillam B."/>
            <person name="Chen W."/>
            <person name="Yan L."/>
            <person name="Higginbotham J."/>
            <person name="Cardenas M."/>
            <person name="Waligorski J."/>
            <person name="Applebaum E."/>
            <person name="Phelps L."/>
            <person name="Falcone J."/>
            <person name="Kanchi K."/>
            <person name="Thane T."/>
            <person name="Scimone A."/>
            <person name="Thane N."/>
            <person name="Henke J."/>
            <person name="Wang T."/>
            <person name="Ruppert J."/>
            <person name="Shah N."/>
            <person name="Rotter K."/>
            <person name="Hodges J."/>
            <person name="Ingenthron E."/>
            <person name="Cordes M."/>
            <person name="Kohlberg S."/>
            <person name="Sgro J."/>
            <person name="Delgado B."/>
            <person name="Mead K."/>
            <person name="Chinwalla A."/>
            <person name="Leonard S."/>
            <person name="Crouse K."/>
            <person name="Collura K."/>
            <person name="Kudrna D."/>
            <person name="Currie J."/>
            <person name="He R."/>
            <person name="Angelova A."/>
            <person name="Rajasekar S."/>
            <person name="Mueller T."/>
            <person name="Lomeli R."/>
            <person name="Scara G."/>
            <person name="Ko A."/>
            <person name="Delaney K."/>
            <person name="Wissotski M."/>
            <person name="Lopez G."/>
            <person name="Campos D."/>
            <person name="Braidotti M."/>
            <person name="Ashley E."/>
            <person name="Golser W."/>
            <person name="Kim H."/>
            <person name="Lee S."/>
            <person name="Lin J."/>
            <person name="Dujmic Z."/>
            <person name="Kim W."/>
            <person name="Talag J."/>
            <person name="Zuccolo A."/>
            <person name="Fan C."/>
            <person name="Sebastian A."/>
            <person name="Kramer M."/>
            <person name="Spiegel L."/>
            <person name="Nascimento L."/>
            <person name="Zutavern T."/>
            <person name="Miller B."/>
            <person name="Ambroise C."/>
            <person name="Muller S."/>
            <person name="Spooner W."/>
            <person name="Narechania A."/>
            <person name="Ren L."/>
            <person name="Wei S."/>
            <person name="Kumari S."/>
            <person name="Faga B."/>
            <person name="Levy M.J."/>
            <person name="McMahan L."/>
            <person name="Van Buren P."/>
            <person name="Vaughn M.W."/>
            <person name="Ying K."/>
            <person name="Yeh C.-T."/>
            <person name="Emrich S.J."/>
            <person name="Jia Y."/>
            <person name="Kalyanaraman A."/>
            <person name="Hsia A.-P."/>
            <person name="Barbazuk W.B."/>
            <person name="Baucom R.S."/>
            <person name="Brutnell T.P."/>
            <person name="Carpita N.C."/>
            <person name="Chaparro C."/>
            <person name="Chia J.-M."/>
            <person name="Deragon J.-M."/>
            <person name="Estill J.C."/>
            <person name="Fu Y."/>
            <person name="Jeddeloh J.A."/>
            <person name="Han Y."/>
            <person name="Lee H."/>
            <person name="Li P."/>
            <person name="Lisch D.R."/>
            <person name="Liu S."/>
            <person name="Liu Z."/>
            <person name="Nagel D.H."/>
            <person name="McCann M.C."/>
            <person name="SanMiguel P."/>
            <person name="Myers A.M."/>
            <person name="Nettleton D."/>
            <person name="Nguyen J."/>
            <person name="Penning B.W."/>
            <person name="Ponnala L."/>
            <person name="Schneider K.L."/>
            <person name="Schwartz D.C."/>
            <person name="Sharma A."/>
            <person name="Soderlund C."/>
            <person name="Springer N.M."/>
            <person name="Sun Q."/>
            <person name="Wang H."/>
            <person name="Waterman M."/>
            <person name="Westerman R."/>
            <person name="Wolfgruber T.K."/>
            <person name="Yang L."/>
            <person name="Yu Y."/>
            <person name="Zhang L."/>
            <person name="Zhou S."/>
            <person name="Zhu Q."/>
            <person name="Bennetzen J.L."/>
            <person name="Dawe R.K."/>
            <person name="Jiang J."/>
            <person name="Jiang N."/>
            <person name="Presting G.G."/>
            <person name="Wessler S.R."/>
            <person name="Aluru S."/>
            <person name="Martienssen R.A."/>
            <person name="Clifton S.W."/>
            <person name="McCombie W.R."/>
            <person name="Wing R.A."/>
            <person name="Wilson R.K."/>
        </authorList>
    </citation>
    <scope>NUCLEOTIDE SEQUENCE [LARGE SCALE GENOMIC DNA]</scope>
    <source>
        <strain evidence="4">cv. B73</strain>
    </source>
</reference>
<dbReference type="EnsemblPlants" id="Zm00001eb351530_T001">
    <property type="protein sequence ID" value="Zm00001eb351530_P001"/>
    <property type="gene ID" value="Zm00001eb351530"/>
</dbReference>
<sequence>MPAVAAAPAAADQCGRHHALILRRPGPSSNRITSLFHALALGSGGTLQGLDLLLEGGLLLVHGLQLVPELCTPAHLLLMASLLRGEETLEALDLAAERGCLAVVGGSSLIGGDDLLRTAATQWTWIRGRYGSVLHVGVDLEVDVDAEEDVLSGEVGHRELSNEHRAMRGGGTISFGFRPGVLQVEANATRLVPFGGSIGQSTVDTTTRGSSASMRREGGPRRRRPKSGSTRLLLIR</sequence>
<accession>A0A1D6FRW3</accession>
<name>A0A1D6FRW3_MAIZE</name>
<evidence type="ECO:0000313" key="2">
    <source>
        <dbReference type="EMBL" id="AQK94316.1"/>
    </source>
</evidence>
<reference evidence="3" key="3">
    <citation type="submission" date="2019-07" db="EMBL/GenBank/DDBJ databases">
        <authorList>
            <person name="Seetharam A."/>
            <person name="Woodhouse M."/>
            <person name="Cannon E."/>
        </authorList>
    </citation>
    <scope>NUCLEOTIDE SEQUENCE [LARGE SCALE GENOMIC DNA]</scope>
    <source>
        <strain evidence="3">cv. B73</strain>
    </source>
</reference>
<feature type="compositionally biased region" description="Polar residues" evidence="1">
    <location>
        <begin position="199"/>
        <end position="213"/>
    </location>
</feature>
<feature type="region of interest" description="Disordered" evidence="1">
    <location>
        <begin position="195"/>
        <end position="231"/>
    </location>
</feature>
<dbReference type="EMBL" id="CM000784">
    <property type="protein sequence ID" value="AQK94316.1"/>
    <property type="molecule type" value="Genomic_DNA"/>
</dbReference>
<keyword evidence="4" id="KW-1185">Reference proteome</keyword>
<evidence type="ECO:0000313" key="4">
    <source>
        <dbReference type="Proteomes" id="UP000007305"/>
    </source>
</evidence>
<proteinExistence type="predicted"/>
<organism evidence="3 4">
    <name type="scientific">Zea mays</name>
    <name type="common">Maize</name>
    <dbReference type="NCBI Taxonomy" id="4577"/>
    <lineage>
        <taxon>Eukaryota</taxon>
        <taxon>Viridiplantae</taxon>
        <taxon>Streptophyta</taxon>
        <taxon>Embryophyta</taxon>
        <taxon>Tracheophyta</taxon>
        <taxon>Spermatophyta</taxon>
        <taxon>Magnoliopsida</taxon>
        <taxon>Liliopsida</taxon>
        <taxon>Poales</taxon>
        <taxon>Poaceae</taxon>
        <taxon>PACMAD clade</taxon>
        <taxon>Panicoideae</taxon>
        <taxon>Andropogonodae</taxon>
        <taxon>Andropogoneae</taxon>
        <taxon>Tripsacinae</taxon>
        <taxon>Zea</taxon>
    </lineage>
</organism>
<dbReference type="Gramene" id="Zm00001eb351530_T001">
    <property type="protein sequence ID" value="Zm00001eb351530_P001"/>
    <property type="gene ID" value="Zm00001eb351530"/>
</dbReference>
<gene>
    <name evidence="2" type="ORF">ZEAMMB73_Zm00001d010550</name>
</gene>
<protein>
    <submittedName>
        <fullName evidence="2 3">Uncharacterized protein</fullName>
    </submittedName>
</protein>
<reference evidence="3" key="4">
    <citation type="submission" date="2021-05" db="UniProtKB">
        <authorList>
            <consortium name="EnsemblPlants"/>
        </authorList>
    </citation>
    <scope>IDENTIFICATION</scope>
    <source>
        <strain evidence="3">cv. B73</strain>
    </source>
</reference>
<dbReference type="Proteomes" id="UP000007305">
    <property type="component" value="Chromosome 8"/>
</dbReference>
<evidence type="ECO:0000256" key="1">
    <source>
        <dbReference type="SAM" id="MobiDB-lite"/>
    </source>
</evidence>
<evidence type="ECO:0000313" key="3">
    <source>
        <dbReference type="EnsemblPlants" id="Zm00001eb351530_P001"/>
    </source>
</evidence>
<reference evidence="2" key="2">
    <citation type="submission" date="2015-12" db="EMBL/GenBank/DDBJ databases">
        <title>Update maize B73 reference genome by single molecule sequencing technologies.</title>
        <authorList>
            <consortium name="Maize Genome Sequencing Project"/>
            <person name="Ware D."/>
        </authorList>
    </citation>
    <scope>NUCLEOTIDE SEQUENCE</scope>
    <source>
        <tissue evidence="2">Seedling</tissue>
    </source>
</reference>
<dbReference type="AlphaFoldDB" id="A0A1D6FRW3"/>